<dbReference type="RefSeq" id="WP_088756963.1">
    <property type="nucleotide sequence ID" value="NZ_JARJFG010000047.1"/>
</dbReference>
<evidence type="ECO:0000256" key="1">
    <source>
        <dbReference type="SAM" id="Phobius"/>
    </source>
</evidence>
<evidence type="ECO:0000313" key="3">
    <source>
        <dbReference type="Proteomes" id="UP000214747"/>
    </source>
</evidence>
<protein>
    <submittedName>
        <fullName evidence="2">Uncharacterized protein</fullName>
    </submittedName>
</protein>
<keyword evidence="3" id="KW-1185">Reference proteome</keyword>
<keyword evidence="1" id="KW-0812">Transmembrane</keyword>
<keyword evidence="1" id="KW-1133">Transmembrane helix</keyword>
<gene>
    <name evidence="2" type="ORF">CEJ45_20715</name>
</gene>
<comment type="caution">
    <text evidence="2">The sequence shown here is derived from an EMBL/GenBank/DDBJ whole genome shotgun (WGS) entry which is preliminary data.</text>
</comment>
<sequence>MSFLNLAFPAEAALPFAQSFLGLMAAYVRPALGLGALVTLVMVFKPLILGLAQAAVLLVKPRKSLEQRILAHKFSGKMMLNRMANEYSLSQPSFAAELRNMAARD</sequence>
<reference evidence="2 3" key="1">
    <citation type="journal article" date="2010" name="Int. J. Syst. Evol. Microbiol.">
        <title>Reclassification of Herbaspirillum putei as a later heterotypic synonym of Herbaspirillum huttiense, with the description of H. huttiense subsp. huttiense subsp. nov. and H. huttiense subsp. putei subsp. nov., comb. nov., and description of Herbaspirillum aquaticum sp. nov.</title>
        <authorList>
            <person name="Dobritsa A.P."/>
            <person name="Reddy M.C."/>
            <person name="Samadpour M."/>
        </authorList>
    </citation>
    <scope>NUCLEOTIDE SEQUENCE [LARGE SCALE GENOMIC DNA]</scope>
    <source>
        <strain evidence="2 3">IEH 4430</strain>
    </source>
</reference>
<dbReference type="EMBL" id="NJGV01000024">
    <property type="protein sequence ID" value="OWY32664.1"/>
    <property type="molecule type" value="Genomic_DNA"/>
</dbReference>
<dbReference type="AlphaFoldDB" id="A0A225SQ78"/>
<feature type="transmembrane region" description="Helical" evidence="1">
    <location>
        <begin position="34"/>
        <end position="59"/>
    </location>
</feature>
<accession>A0A225SQ78</accession>
<evidence type="ECO:0000313" key="2">
    <source>
        <dbReference type="EMBL" id="OWY32664.1"/>
    </source>
</evidence>
<proteinExistence type="predicted"/>
<dbReference type="Proteomes" id="UP000214747">
    <property type="component" value="Unassembled WGS sequence"/>
</dbReference>
<name>A0A225SQ78_9BURK</name>
<organism evidence="2 3">
    <name type="scientific">Herbaspirillum aquaticum</name>
    <dbReference type="NCBI Taxonomy" id="568783"/>
    <lineage>
        <taxon>Bacteria</taxon>
        <taxon>Pseudomonadati</taxon>
        <taxon>Pseudomonadota</taxon>
        <taxon>Betaproteobacteria</taxon>
        <taxon>Burkholderiales</taxon>
        <taxon>Oxalobacteraceae</taxon>
        <taxon>Herbaspirillum</taxon>
    </lineage>
</organism>
<keyword evidence="1" id="KW-0472">Membrane</keyword>